<dbReference type="Pfam" id="PF07555">
    <property type="entry name" value="NAGidase"/>
    <property type="match status" value="1"/>
</dbReference>
<evidence type="ECO:0000313" key="7">
    <source>
        <dbReference type="EMBL" id="CAB4926190.1"/>
    </source>
</evidence>
<dbReference type="PROSITE" id="PS52009">
    <property type="entry name" value="GH84"/>
    <property type="match status" value="1"/>
</dbReference>
<proteinExistence type="predicted"/>
<evidence type="ECO:0000313" key="4">
    <source>
        <dbReference type="EMBL" id="CAB4667868.1"/>
    </source>
</evidence>
<dbReference type="PANTHER" id="PTHR13170:SF16">
    <property type="entry name" value="PROTEIN O-GLCNACASE"/>
    <property type="match status" value="1"/>
</dbReference>
<organism evidence="4">
    <name type="scientific">freshwater metagenome</name>
    <dbReference type="NCBI Taxonomy" id="449393"/>
    <lineage>
        <taxon>unclassified sequences</taxon>
        <taxon>metagenomes</taxon>
        <taxon>ecological metagenomes</taxon>
    </lineage>
</organism>
<keyword evidence="1" id="KW-0378">Hydrolase</keyword>
<keyword evidence="2" id="KW-0326">Glycosidase</keyword>
<dbReference type="PANTHER" id="PTHR13170">
    <property type="entry name" value="O-GLCNACASE"/>
    <property type="match status" value="1"/>
</dbReference>
<evidence type="ECO:0000313" key="6">
    <source>
        <dbReference type="EMBL" id="CAB4876403.1"/>
    </source>
</evidence>
<dbReference type="GO" id="GO:1901135">
    <property type="term" value="P:carbohydrate derivative metabolic process"/>
    <property type="evidence" value="ECO:0007669"/>
    <property type="project" value="UniProtKB-ARBA"/>
</dbReference>
<evidence type="ECO:0000259" key="3">
    <source>
        <dbReference type="PROSITE" id="PS52009"/>
    </source>
</evidence>
<dbReference type="EMBL" id="CAEZZC010000013">
    <property type="protein sequence ID" value="CAB4753751.1"/>
    <property type="molecule type" value="Genomic_DNA"/>
</dbReference>
<accession>A0A6J6M479</accession>
<sequence>MSHHQAMIAAFETRHAKRIGVHKLEIKVTSDPSLAKESFHLRAKKEATKVSAEITFATDPGLRWALNAFLKWLESDQRTIDFTDAPAFGVRGVIEGFYGNPWTHQQRLKGIESFADFGMNSYMMAPKDSPWQRFDWRKPFDQPLLDSTAELVERGNLHGVGISVCVSPGLSVKYSDDADVEAIMIRYRQLAAIGVKHFGLLFDDIPWELQFDEDIAQYATTAKAQASFTNRVYAALKAIQPDARLTVCPMEYCGRGPQPYIAELGNSLNTEIDLMWTGRQICSAYLDISDAIVFQSDAKRPPLYWDNYPVNDVAMTHELHVGPYQGREVGLENHSSGLFSNPMEHFEITLLPLATIGDYLWNSHTYDPRTSWDRALALMVTPENDYAAIRRLLKNSWGSCLNGNAAPDLGAIMGPAVTAWRSGKPEQAAEIFRKAAEVIIRDHIHLTSPQFSRPDLIAEIAPWLSKYRAGGETFEKLSMVLSQCSWSKETGLKGPKGLTVEVLTIRTAFEQIQTRLFGDGLDLMMGELFAELKASENL</sequence>
<protein>
    <submittedName>
        <fullName evidence="4">Unannotated protein</fullName>
    </submittedName>
</protein>
<dbReference type="InterPro" id="IPR017853">
    <property type="entry name" value="GH"/>
</dbReference>
<gene>
    <name evidence="4" type="ORF">UFOPK2289_00944</name>
    <name evidence="5" type="ORF">UFOPK2822_00980</name>
    <name evidence="6" type="ORF">UFOPK3346_01357</name>
    <name evidence="7" type="ORF">UFOPK3670_00990</name>
    <name evidence="8" type="ORF">UFOPK4308_00932</name>
</gene>
<dbReference type="EMBL" id="CAFBLE010000017">
    <property type="protein sequence ID" value="CAB4876403.1"/>
    <property type="molecule type" value="Genomic_DNA"/>
</dbReference>
<dbReference type="EMBL" id="CAFBQL010000006">
    <property type="protein sequence ID" value="CAB5059606.1"/>
    <property type="molecule type" value="Genomic_DNA"/>
</dbReference>
<dbReference type="EMBL" id="CAFBMV010000006">
    <property type="protein sequence ID" value="CAB4926190.1"/>
    <property type="molecule type" value="Genomic_DNA"/>
</dbReference>
<reference evidence="4" key="1">
    <citation type="submission" date="2020-05" db="EMBL/GenBank/DDBJ databases">
        <authorList>
            <person name="Chiriac C."/>
            <person name="Salcher M."/>
            <person name="Ghai R."/>
            <person name="Kavagutti S V."/>
        </authorList>
    </citation>
    <scope>NUCLEOTIDE SEQUENCE</scope>
</reference>
<evidence type="ECO:0000256" key="1">
    <source>
        <dbReference type="ARBA" id="ARBA00022801"/>
    </source>
</evidence>
<evidence type="ECO:0000313" key="8">
    <source>
        <dbReference type="EMBL" id="CAB5059606.1"/>
    </source>
</evidence>
<evidence type="ECO:0000313" key="5">
    <source>
        <dbReference type="EMBL" id="CAB4753751.1"/>
    </source>
</evidence>
<dbReference type="GO" id="GO:0015929">
    <property type="term" value="F:hexosaminidase activity"/>
    <property type="evidence" value="ECO:0007669"/>
    <property type="project" value="UniProtKB-ARBA"/>
</dbReference>
<dbReference type="AlphaFoldDB" id="A0A6J6M479"/>
<dbReference type="InterPro" id="IPR051822">
    <property type="entry name" value="Glycosyl_Hydrolase_84"/>
</dbReference>
<dbReference type="Gene3D" id="3.20.20.80">
    <property type="entry name" value="Glycosidases"/>
    <property type="match status" value="1"/>
</dbReference>
<dbReference type="InterPro" id="IPR011496">
    <property type="entry name" value="O-GlcNAcase_cat"/>
</dbReference>
<name>A0A6J6M479_9ZZZZ</name>
<feature type="domain" description="GH84" evidence="3">
    <location>
        <begin position="89"/>
        <end position="364"/>
    </location>
</feature>
<evidence type="ECO:0000256" key="2">
    <source>
        <dbReference type="ARBA" id="ARBA00023295"/>
    </source>
</evidence>
<dbReference type="SUPFAM" id="SSF51445">
    <property type="entry name" value="(Trans)glycosidases"/>
    <property type="match status" value="1"/>
</dbReference>
<dbReference type="EMBL" id="CAEZWT010000026">
    <property type="protein sequence ID" value="CAB4667868.1"/>
    <property type="molecule type" value="Genomic_DNA"/>
</dbReference>